<keyword evidence="2" id="KW-1185">Reference proteome</keyword>
<name>A0ACB8VRX3_9TELE</name>
<proteinExistence type="predicted"/>
<protein>
    <submittedName>
        <fullName evidence="1">Uncharacterized protein</fullName>
    </submittedName>
</protein>
<evidence type="ECO:0000313" key="1">
    <source>
        <dbReference type="EMBL" id="KAI3358221.1"/>
    </source>
</evidence>
<sequence length="270" mass="31597">MSSDIYAKVDSSKKVRRDREMQEDKAEWQEMEVDIYESTDTIRDDHISFQSNEGVYSEKEQLQIINDKLKNISVCPGGWKRFGRNCYFKSNEKKNWYESRKYCENKGAHLVIINDKEEQFLHTTEIDLSMNPKFTGKYTASLMTLLFLSPRISDILERAAEKKSRPSDNKDYRPVALTSHIMKVLERLILPHIRTSVAPHMDTLQFTYQPNISVDDALIYMLHRTYTHLDTPDASVRFIFFDFTSAFNTIRPGLLGEKMRRMEVDASLVQ</sequence>
<accession>A0ACB8VRX3</accession>
<dbReference type="EMBL" id="CM041548">
    <property type="protein sequence ID" value="KAI3358221.1"/>
    <property type="molecule type" value="Genomic_DNA"/>
</dbReference>
<gene>
    <name evidence="1" type="ORF">L3Q82_003213</name>
</gene>
<evidence type="ECO:0000313" key="2">
    <source>
        <dbReference type="Proteomes" id="UP000831701"/>
    </source>
</evidence>
<dbReference type="Proteomes" id="UP000831701">
    <property type="component" value="Chromosome 18"/>
</dbReference>
<organism evidence="1 2">
    <name type="scientific">Scortum barcoo</name>
    <name type="common">barcoo grunter</name>
    <dbReference type="NCBI Taxonomy" id="214431"/>
    <lineage>
        <taxon>Eukaryota</taxon>
        <taxon>Metazoa</taxon>
        <taxon>Chordata</taxon>
        <taxon>Craniata</taxon>
        <taxon>Vertebrata</taxon>
        <taxon>Euteleostomi</taxon>
        <taxon>Actinopterygii</taxon>
        <taxon>Neopterygii</taxon>
        <taxon>Teleostei</taxon>
        <taxon>Neoteleostei</taxon>
        <taxon>Acanthomorphata</taxon>
        <taxon>Eupercaria</taxon>
        <taxon>Centrarchiformes</taxon>
        <taxon>Terapontoidei</taxon>
        <taxon>Terapontidae</taxon>
        <taxon>Scortum</taxon>
    </lineage>
</organism>
<comment type="caution">
    <text evidence="1">The sequence shown here is derived from an EMBL/GenBank/DDBJ whole genome shotgun (WGS) entry which is preliminary data.</text>
</comment>
<reference evidence="1" key="1">
    <citation type="submission" date="2022-04" db="EMBL/GenBank/DDBJ databases">
        <title>Jade perch genome.</title>
        <authorList>
            <person name="Chao B."/>
        </authorList>
    </citation>
    <scope>NUCLEOTIDE SEQUENCE</scope>
    <source>
        <strain evidence="1">CB-2022</strain>
    </source>
</reference>